<reference evidence="1 2" key="1">
    <citation type="submission" date="2014-07" db="EMBL/GenBank/DDBJ databases">
        <authorList>
            <person name="Wibberg Daniel"/>
        </authorList>
    </citation>
    <scope>NUCLEOTIDE SEQUENCE [LARGE SCALE GENOMIC DNA]</scope>
</reference>
<keyword evidence="2" id="KW-1185">Reference proteome</keyword>
<evidence type="ECO:0000313" key="2">
    <source>
        <dbReference type="Proteomes" id="UP000040576"/>
    </source>
</evidence>
<accession>A0A090J2X7</accession>
<proteinExistence type="predicted"/>
<sequence length="75" mass="9256">MANILVNLMLSLYLTYEELKQANKANIAGTLRRLYLTYEELKHLLIWYFKHLFFLRLYLTYEELKRKRNKKSKIK</sequence>
<gene>
    <name evidence="1" type="ORF">BT1A1_3225</name>
</gene>
<protein>
    <submittedName>
        <fullName evidence="1">Uncharacterized protein</fullName>
    </submittedName>
</protein>
<dbReference type="EMBL" id="CCRF01000096">
    <property type="protein sequence ID" value="CEE03008.1"/>
    <property type="molecule type" value="Genomic_DNA"/>
</dbReference>
<evidence type="ECO:0000313" key="1">
    <source>
        <dbReference type="EMBL" id="CEE03008.1"/>
    </source>
</evidence>
<name>A0A090J2X7_9BACI</name>
<dbReference type="Proteomes" id="UP000040576">
    <property type="component" value="Unassembled WGS sequence"/>
</dbReference>
<dbReference type="AlphaFoldDB" id="A0A090J2X7"/>
<organism evidence="1 2">
    <name type="scientific">Caldibacillus thermoamylovorans</name>
    <dbReference type="NCBI Taxonomy" id="35841"/>
    <lineage>
        <taxon>Bacteria</taxon>
        <taxon>Bacillati</taxon>
        <taxon>Bacillota</taxon>
        <taxon>Bacilli</taxon>
        <taxon>Bacillales</taxon>
        <taxon>Bacillaceae</taxon>
        <taxon>Caldibacillus</taxon>
    </lineage>
</organism>